<evidence type="ECO:0000256" key="1">
    <source>
        <dbReference type="SAM" id="Phobius"/>
    </source>
</evidence>
<sequence>MQTTRSTIDRRIRAGLLLFWALYFSIVCLSNTTDALKALNLLPPNFRFVSGNYSMVSKVVGIYGPTAGWAGFFFAGVISWEGVGAVLFWRALAGSIRETADRVALAYQAFGVTIGLWAAFIISDEVFLAYEFPGLSSTFFNLLIAELGSFILLRLSFQDERA</sequence>
<gene>
    <name evidence="2" type="ORF">J2I46_07670</name>
</gene>
<feature type="transmembrane region" description="Helical" evidence="1">
    <location>
        <begin position="69"/>
        <end position="92"/>
    </location>
</feature>
<feature type="transmembrane region" description="Helical" evidence="1">
    <location>
        <begin position="135"/>
        <end position="157"/>
    </location>
</feature>
<keyword evidence="1" id="KW-0812">Transmembrane</keyword>
<keyword evidence="3" id="KW-1185">Reference proteome</keyword>
<dbReference type="EMBL" id="JAFMYW010000002">
    <property type="protein sequence ID" value="MBO0948450.1"/>
    <property type="molecule type" value="Genomic_DNA"/>
</dbReference>
<reference evidence="2 3" key="1">
    <citation type="submission" date="2021-03" db="EMBL/GenBank/DDBJ databases">
        <title>Fibrella sp. HMF5405 genome sequencing and assembly.</title>
        <authorList>
            <person name="Kang H."/>
            <person name="Kim H."/>
            <person name="Bae S."/>
            <person name="Joh K."/>
        </authorList>
    </citation>
    <scope>NUCLEOTIDE SEQUENCE [LARGE SCALE GENOMIC DNA]</scope>
    <source>
        <strain evidence="2 3">HMF5405</strain>
    </source>
</reference>
<accession>A0ABS3JEN8</accession>
<name>A0ABS3JEN8_9BACT</name>
<comment type="caution">
    <text evidence="2">The sequence shown here is derived from an EMBL/GenBank/DDBJ whole genome shotgun (WGS) entry which is preliminary data.</text>
</comment>
<protein>
    <submittedName>
        <fullName evidence="2">Uncharacterized protein</fullName>
    </submittedName>
</protein>
<dbReference type="Proteomes" id="UP000664628">
    <property type="component" value="Unassembled WGS sequence"/>
</dbReference>
<evidence type="ECO:0000313" key="2">
    <source>
        <dbReference type="EMBL" id="MBO0948450.1"/>
    </source>
</evidence>
<feature type="transmembrane region" description="Helical" evidence="1">
    <location>
        <begin position="12"/>
        <end position="32"/>
    </location>
</feature>
<dbReference type="RefSeq" id="WP_207328421.1">
    <property type="nucleotide sequence ID" value="NZ_JAFMYW010000002.1"/>
</dbReference>
<feature type="transmembrane region" description="Helical" evidence="1">
    <location>
        <begin position="104"/>
        <end position="123"/>
    </location>
</feature>
<keyword evidence="1" id="KW-0472">Membrane</keyword>
<proteinExistence type="predicted"/>
<keyword evidence="1" id="KW-1133">Transmembrane helix</keyword>
<evidence type="ECO:0000313" key="3">
    <source>
        <dbReference type="Proteomes" id="UP000664628"/>
    </source>
</evidence>
<organism evidence="2 3">
    <name type="scientific">Fibrella forsythiae</name>
    <dbReference type="NCBI Taxonomy" id="2817061"/>
    <lineage>
        <taxon>Bacteria</taxon>
        <taxon>Pseudomonadati</taxon>
        <taxon>Bacteroidota</taxon>
        <taxon>Cytophagia</taxon>
        <taxon>Cytophagales</taxon>
        <taxon>Spirosomataceae</taxon>
        <taxon>Fibrella</taxon>
    </lineage>
</organism>